<proteinExistence type="predicted"/>
<name>A0A016SDV9_9BILA</name>
<dbReference type="InterPro" id="IPR043968">
    <property type="entry name" value="SGNH"/>
</dbReference>
<dbReference type="GO" id="GO:0016020">
    <property type="term" value="C:membrane"/>
    <property type="evidence" value="ECO:0007669"/>
    <property type="project" value="TreeGrafter"/>
</dbReference>
<evidence type="ECO:0000256" key="1">
    <source>
        <dbReference type="SAM" id="Phobius"/>
    </source>
</evidence>
<keyword evidence="1" id="KW-1133">Transmembrane helix</keyword>
<feature type="transmembrane region" description="Helical" evidence="1">
    <location>
        <begin position="88"/>
        <end position="111"/>
    </location>
</feature>
<keyword evidence="1" id="KW-0812">Transmembrane</keyword>
<feature type="transmembrane region" description="Helical" evidence="1">
    <location>
        <begin position="118"/>
        <end position="135"/>
    </location>
</feature>
<sequence>MAMILKRVGNLNTVTLGTFYYNRLKRILPLYYLVLTCGLIALFNFCPLSYWATNVASSRKAVALITNIKTKENATESYEKMLQDAQDLFVHTWSLCVEMQWYLLVPIVFFAQRQIVKLEKTFFAVIAAISIVYYLKVDEITSFYSVFARTWQFCCGILAFLCQSAMDPTELFGKPLLTLESECYEKKGLFLGIALSFIIATASYQFFEKNYLKWPPNTILSLIAGLFLSSAYLAMQSNDAFEGQNGSGTVDYSTINVDHAEWNMTLMRLINAKENSPTINTESKGCNYTDRFTGELMKPLGFCSMEDGLIERDEYFARLRIEEVAKRCQKCEIIDYYPVLVGSSGHYLGYNPYNNLLYLDNNNHFNRFGKEKIQPLFDQLSEKFNISIPSPQYMNQCNPRLS</sequence>
<accession>A0A016SDV9</accession>
<dbReference type="Pfam" id="PF19040">
    <property type="entry name" value="SGNH"/>
    <property type="match status" value="1"/>
</dbReference>
<evidence type="ECO:0000259" key="2">
    <source>
        <dbReference type="Pfam" id="PF19040"/>
    </source>
</evidence>
<dbReference type="OrthoDB" id="92766at2759"/>
<dbReference type="PANTHER" id="PTHR23028">
    <property type="entry name" value="ACETYLTRANSFERASE"/>
    <property type="match status" value="1"/>
</dbReference>
<dbReference type="GO" id="GO:0000271">
    <property type="term" value="P:polysaccharide biosynthetic process"/>
    <property type="evidence" value="ECO:0007669"/>
    <property type="project" value="TreeGrafter"/>
</dbReference>
<feature type="transmembrane region" description="Helical" evidence="1">
    <location>
        <begin position="147"/>
        <end position="167"/>
    </location>
</feature>
<dbReference type="InterPro" id="IPR050879">
    <property type="entry name" value="Acyltransferase_3"/>
</dbReference>
<evidence type="ECO:0000313" key="4">
    <source>
        <dbReference type="Proteomes" id="UP000024635"/>
    </source>
</evidence>
<organism evidence="3 4">
    <name type="scientific">Ancylostoma ceylanicum</name>
    <dbReference type="NCBI Taxonomy" id="53326"/>
    <lineage>
        <taxon>Eukaryota</taxon>
        <taxon>Metazoa</taxon>
        <taxon>Ecdysozoa</taxon>
        <taxon>Nematoda</taxon>
        <taxon>Chromadorea</taxon>
        <taxon>Rhabditida</taxon>
        <taxon>Rhabditina</taxon>
        <taxon>Rhabditomorpha</taxon>
        <taxon>Strongyloidea</taxon>
        <taxon>Ancylostomatidae</taxon>
        <taxon>Ancylostomatinae</taxon>
        <taxon>Ancylostoma</taxon>
    </lineage>
</organism>
<evidence type="ECO:0000313" key="3">
    <source>
        <dbReference type="EMBL" id="EYB88893.1"/>
    </source>
</evidence>
<keyword evidence="1" id="KW-0472">Membrane</keyword>
<protein>
    <recommendedName>
        <fullName evidence="2">SGNH domain-containing protein</fullName>
    </recommendedName>
</protein>
<feature type="domain" description="SGNH" evidence="2">
    <location>
        <begin position="302"/>
        <end position="379"/>
    </location>
</feature>
<feature type="transmembrane region" description="Helical" evidence="1">
    <location>
        <begin position="219"/>
        <end position="235"/>
    </location>
</feature>
<reference evidence="4" key="1">
    <citation type="journal article" date="2015" name="Nat. Genet.">
        <title>The genome and transcriptome of the zoonotic hookworm Ancylostoma ceylanicum identify infection-specific gene families.</title>
        <authorList>
            <person name="Schwarz E.M."/>
            <person name="Hu Y."/>
            <person name="Antoshechkin I."/>
            <person name="Miller M.M."/>
            <person name="Sternberg P.W."/>
            <person name="Aroian R.V."/>
        </authorList>
    </citation>
    <scope>NUCLEOTIDE SEQUENCE</scope>
    <source>
        <strain evidence="4">HY135</strain>
    </source>
</reference>
<dbReference type="STRING" id="53326.A0A016SDV9"/>
<dbReference type="AlphaFoldDB" id="A0A016SDV9"/>
<gene>
    <name evidence="3" type="primary">Acey_s0240.g3358</name>
    <name evidence="3" type="ORF">Y032_0240g3358</name>
</gene>
<dbReference type="EMBL" id="JARK01001576">
    <property type="protein sequence ID" value="EYB88893.1"/>
    <property type="molecule type" value="Genomic_DNA"/>
</dbReference>
<feature type="transmembrane region" description="Helical" evidence="1">
    <location>
        <begin position="188"/>
        <end position="207"/>
    </location>
</feature>
<dbReference type="PANTHER" id="PTHR23028:SF127">
    <property type="entry name" value="ACYL_TRANSF_3 DOMAIN-CONTAINING PROTEIN-RELATED"/>
    <property type="match status" value="1"/>
</dbReference>
<feature type="transmembrane region" description="Helical" evidence="1">
    <location>
        <begin position="30"/>
        <end position="52"/>
    </location>
</feature>
<comment type="caution">
    <text evidence="3">The sequence shown here is derived from an EMBL/GenBank/DDBJ whole genome shotgun (WGS) entry which is preliminary data.</text>
</comment>
<keyword evidence="4" id="KW-1185">Reference proteome</keyword>
<dbReference type="Proteomes" id="UP000024635">
    <property type="component" value="Unassembled WGS sequence"/>
</dbReference>